<feature type="compositionally biased region" description="Basic and acidic residues" evidence="1">
    <location>
        <begin position="336"/>
        <end position="347"/>
    </location>
</feature>
<evidence type="ECO:0000313" key="2">
    <source>
        <dbReference type="EMBL" id="CAA9498892.1"/>
    </source>
</evidence>
<dbReference type="AlphaFoldDB" id="A0A6J4SH42"/>
<sequence length="362" mass="41166">DVRRHHRRRARLHGADHPARARPLHGGQGGGDAGRALRPVLPAAAAAQEDRRDRVRARLDPRGGLREDQRHDPRRGPPRRGPHPSLLLPAGVEASSGHRRRPARELRARVHPAAGGLRLHRHGVGQRSRRDDRTRLSGRRRARARRPDRLRRRPQRRSRAALRGHLRQPLRGAAPAQGLPLQRAGEPRGRARRPAPTGAAQPDLRPRGRAHAARVRLRARSARGPAVPAGRRPHRRPLRADHLGDHQGPGTPVRRREAQGDHRHRRHLRDHPAHDPRRRRRRSRHPRRDLPGPRGHQHVPVPAPRRRSHLLGRRREDPPPAGPVQRHGASRGGRLHARDGPVRDRVHQRPRQAHRRGLRRAI</sequence>
<dbReference type="GO" id="GO:0008237">
    <property type="term" value="F:metallopeptidase activity"/>
    <property type="evidence" value="ECO:0007669"/>
    <property type="project" value="UniProtKB-KW"/>
</dbReference>
<dbReference type="EMBL" id="CADCVU010000099">
    <property type="protein sequence ID" value="CAA9498892.1"/>
    <property type="molecule type" value="Genomic_DNA"/>
</dbReference>
<feature type="compositionally biased region" description="Basic residues" evidence="1">
    <location>
        <begin position="276"/>
        <end position="287"/>
    </location>
</feature>
<proteinExistence type="predicted"/>
<feature type="compositionally biased region" description="Basic residues" evidence="1">
    <location>
        <begin position="1"/>
        <end position="12"/>
    </location>
</feature>
<keyword evidence="2" id="KW-0378">Hydrolase</keyword>
<feature type="compositionally biased region" description="Low complexity" evidence="1">
    <location>
        <begin position="34"/>
        <end position="47"/>
    </location>
</feature>
<feature type="non-terminal residue" evidence="2">
    <location>
        <position position="362"/>
    </location>
</feature>
<feature type="compositionally biased region" description="Basic and acidic residues" evidence="1">
    <location>
        <begin position="48"/>
        <end position="75"/>
    </location>
</feature>
<feature type="compositionally biased region" description="Basic residues" evidence="1">
    <location>
        <begin position="348"/>
        <end position="362"/>
    </location>
</feature>
<feature type="non-terminal residue" evidence="2">
    <location>
        <position position="1"/>
    </location>
</feature>
<evidence type="ECO:0000256" key="1">
    <source>
        <dbReference type="SAM" id="MobiDB-lite"/>
    </source>
</evidence>
<organism evidence="2">
    <name type="scientific">uncultured Solirubrobacterales bacterium</name>
    <dbReference type="NCBI Taxonomy" id="768556"/>
    <lineage>
        <taxon>Bacteria</taxon>
        <taxon>Bacillati</taxon>
        <taxon>Actinomycetota</taxon>
        <taxon>Thermoleophilia</taxon>
        <taxon>Solirubrobacterales</taxon>
        <taxon>environmental samples</taxon>
    </lineage>
</organism>
<feature type="compositionally biased region" description="Basic residues" evidence="1">
    <location>
        <begin position="136"/>
        <end position="168"/>
    </location>
</feature>
<accession>A0A6J4SH42</accession>
<reference evidence="2" key="1">
    <citation type="submission" date="2020-02" db="EMBL/GenBank/DDBJ databases">
        <authorList>
            <person name="Meier V. D."/>
        </authorList>
    </citation>
    <scope>NUCLEOTIDE SEQUENCE</scope>
    <source>
        <strain evidence="2">AVDCRST_MAG45</strain>
    </source>
</reference>
<feature type="region of interest" description="Disordered" evidence="1">
    <location>
        <begin position="1"/>
        <end position="362"/>
    </location>
</feature>
<gene>
    <name evidence="2" type="ORF">AVDCRST_MAG45-1166</name>
</gene>
<keyword evidence="2" id="KW-0645">Protease</keyword>
<name>A0A6J4SH42_9ACTN</name>
<dbReference type="GO" id="GO:0006508">
    <property type="term" value="P:proteolysis"/>
    <property type="evidence" value="ECO:0007669"/>
    <property type="project" value="UniProtKB-KW"/>
</dbReference>
<protein>
    <submittedName>
        <fullName evidence="2">Membrane-associated zinc metalloprotease</fullName>
    </submittedName>
</protein>
<feature type="compositionally biased region" description="Basic residues" evidence="1">
    <location>
        <begin position="207"/>
        <end position="221"/>
    </location>
</feature>
<keyword evidence="2" id="KW-0482">Metalloprotease</keyword>